<dbReference type="Pfam" id="PF00149">
    <property type="entry name" value="Metallophos"/>
    <property type="match status" value="1"/>
</dbReference>
<dbReference type="PANTHER" id="PTHR42988">
    <property type="entry name" value="PHOSPHOHYDROLASE"/>
    <property type="match status" value="1"/>
</dbReference>
<dbReference type="SUPFAM" id="SSF56300">
    <property type="entry name" value="Metallo-dependent phosphatases"/>
    <property type="match status" value="1"/>
</dbReference>
<dbReference type="PANTHER" id="PTHR42988:SF2">
    <property type="entry name" value="CYCLIC NUCLEOTIDE PHOSPHODIESTERASE CBUA0032-RELATED"/>
    <property type="match status" value="1"/>
</dbReference>
<evidence type="ECO:0000256" key="2">
    <source>
        <dbReference type="ARBA" id="ARBA00022801"/>
    </source>
</evidence>
<keyword evidence="3" id="KW-0408">Iron</keyword>
<reference evidence="6" key="1">
    <citation type="submission" date="2023-06" db="EMBL/GenBank/DDBJ databases">
        <title>Draft genome sequence of Nocardioides sp. SOB72.</title>
        <authorList>
            <person name="Zhang G."/>
        </authorList>
    </citation>
    <scope>NUCLEOTIDE SEQUENCE</scope>
    <source>
        <strain evidence="6">SOB72</strain>
    </source>
</reference>
<gene>
    <name evidence="6" type="ORF">QWY29_00510</name>
</gene>
<proteinExistence type="inferred from homology"/>
<dbReference type="RefSeq" id="WP_300958664.1">
    <property type="nucleotide sequence ID" value="NZ_JAUHJR010000001.1"/>
</dbReference>
<evidence type="ECO:0000256" key="1">
    <source>
        <dbReference type="ARBA" id="ARBA00022723"/>
    </source>
</evidence>
<protein>
    <submittedName>
        <fullName evidence="6">Metallophosphoesterase</fullName>
    </submittedName>
</protein>
<name>A0ABT8ENU6_9ACTN</name>
<dbReference type="InterPro" id="IPR050884">
    <property type="entry name" value="CNP_phosphodiesterase-III"/>
</dbReference>
<dbReference type="Gene3D" id="3.60.21.10">
    <property type="match status" value="1"/>
</dbReference>
<organism evidence="6 7">
    <name type="scientific">Nocardioides abyssi</name>
    <dbReference type="NCBI Taxonomy" id="3058370"/>
    <lineage>
        <taxon>Bacteria</taxon>
        <taxon>Bacillati</taxon>
        <taxon>Actinomycetota</taxon>
        <taxon>Actinomycetes</taxon>
        <taxon>Propionibacteriales</taxon>
        <taxon>Nocardioidaceae</taxon>
        <taxon>Nocardioides</taxon>
    </lineage>
</organism>
<keyword evidence="7" id="KW-1185">Reference proteome</keyword>
<accession>A0ABT8ENU6</accession>
<evidence type="ECO:0000313" key="6">
    <source>
        <dbReference type="EMBL" id="MDN4159822.1"/>
    </source>
</evidence>
<evidence type="ECO:0000313" key="7">
    <source>
        <dbReference type="Proteomes" id="UP001168537"/>
    </source>
</evidence>
<evidence type="ECO:0000256" key="3">
    <source>
        <dbReference type="ARBA" id="ARBA00023004"/>
    </source>
</evidence>
<evidence type="ECO:0000259" key="5">
    <source>
        <dbReference type="Pfam" id="PF00149"/>
    </source>
</evidence>
<comment type="caution">
    <text evidence="6">The sequence shown here is derived from an EMBL/GenBank/DDBJ whole genome shotgun (WGS) entry which is preliminary data.</text>
</comment>
<keyword evidence="1" id="KW-0479">Metal-binding</keyword>
<dbReference type="InterPro" id="IPR004843">
    <property type="entry name" value="Calcineurin-like_PHP"/>
</dbReference>
<evidence type="ECO:0000256" key="4">
    <source>
        <dbReference type="ARBA" id="ARBA00025742"/>
    </source>
</evidence>
<keyword evidence="2" id="KW-0378">Hydrolase</keyword>
<dbReference type="EMBL" id="JAUHJR010000001">
    <property type="protein sequence ID" value="MDN4159822.1"/>
    <property type="molecule type" value="Genomic_DNA"/>
</dbReference>
<dbReference type="Proteomes" id="UP001168537">
    <property type="component" value="Unassembled WGS sequence"/>
</dbReference>
<comment type="similarity">
    <text evidence="4">Belongs to the cyclic nucleotide phosphodiesterase class-III family.</text>
</comment>
<feature type="domain" description="Calcineurin-like phosphoesterase" evidence="5">
    <location>
        <begin position="31"/>
        <end position="225"/>
    </location>
</feature>
<sequence>MVPPDQPVTRPVIRPVTPHVPLGQHPAPTHTIAHLSDPHLLADGALQYDAVDPEAGLRTALERLRRLPHAPDALVFTGDLADEAEPSAYVRLREVVEPVAADLGAQVVWVMGNHDERSTYSRLLFDEESDAPQDRTYDVRGLRVVALDTSVPGYHHGEVTDDQLHWLAGVLAEPAPHGTLLALHHPPIPVPMLRAAEIIELADQHRLAEVVAGTDVRSILGGHFHFSTYSTFAGIPVSVASASCYTSDPAPLGRFVSGVDGHQAITMVHVYDDRVVQTVVPLGDAPEVSGVLPTVTAQLEALSAEERRELLSRKDSAFNRGELAEELGRW</sequence>
<dbReference type="InterPro" id="IPR029052">
    <property type="entry name" value="Metallo-depent_PP-like"/>
</dbReference>